<organism evidence="4 5">
    <name type="scientific">Okibacterium fritillariae</name>
    <dbReference type="NCBI Taxonomy" id="123320"/>
    <lineage>
        <taxon>Bacteria</taxon>
        <taxon>Bacillati</taxon>
        <taxon>Actinomycetota</taxon>
        <taxon>Actinomycetes</taxon>
        <taxon>Micrococcales</taxon>
        <taxon>Microbacteriaceae</taxon>
        <taxon>Okibacterium</taxon>
    </lineage>
</organism>
<sequence>MTYQEPGAGSQSVPPVPFNQSQQPYGQQPYGQQPNGQQQYPQGPGQQPYGQQPAPEPKSGRNILALVALIVSVVGFIFACIPGALIVGWILLPIAFILSIVSLCLKGTGKGLGVAGLIISIVGTIVGVVVFFSVVAVAIDDAIGGDTTVVEGSAAPEEAVEDAAPAEEAGTRENPVGLGSTIQSDDWTVVVNSHNADGNATVGANSFNEAAPAGSHYEIVNYTVTYTGDDSGFAAFVSLDLVTGGGNVINSFDNLAILDDGMGLDELFNGASATGSTAFLVPDGESVLIRVSPGMGADEVFVKP</sequence>
<feature type="region of interest" description="Disordered" evidence="2">
    <location>
        <begin position="1"/>
        <end position="57"/>
    </location>
</feature>
<dbReference type="STRING" id="123320.SAMN06309945_0275"/>
<feature type="transmembrane region" description="Helical" evidence="3">
    <location>
        <begin position="62"/>
        <end position="79"/>
    </location>
</feature>
<feature type="transmembrane region" description="Helical" evidence="3">
    <location>
        <begin position="85"/>
        <end position="105"/>
    </location>
</feature>
<evidence type="ECO:0000256" key="1">
    <source>
        <dbReference type="ARBA" id="ARBA00022729"/>
    </source>
</evidence>
<evidence type="ECO:0000313" key="5">
    <source>
        <dbReference type="Proteomes" id="UP000190857"/>
    </source>
</evidence>
<proteinExistence type="predicted"/>
<keyword evidence="1" id="KW-0732">Signal</keyword>
<keyword evidence="3" id="KW-0472">Membrane</keyword>
<accession>A0A1T5ID08</accession>
<gene>
    <name evidence="4" type="ORF">SAMN06309945_0275</name>
</gene>
<dbReference type="AlphaFoldDB" id="A0A1T5ID08"/>
<dbReference type="Proteomes" id="UP000190857">
    <property type="component" value="Unassembled WGS sequence"/>
</dbReference>
<keyword evidence="5" id="KW-1185">Reference proteome</keyword>
<evidence type="ECO:0000313" key="4">
    <source>
        <dbReference type="EMBL" id="SKC37076.1"/>
    </source>
</evidence>
<dbReference type="InterPro" id="IPR029050">
    <property type="entry name" value="Immunoprotect_excell_Ig-like"/>
</dbReference>
<feature type="region of interest" description="Disordered" evidence="2">
    <location>
        <begin position="154"/>
        <end position="178"/>
    </location>
</feature>
<evidence type="ECO:0000256" key="2">
    <source>
        <dbReference type="SAM" id="MobiDB-lite"/>
    </source>
</evidence>
<keyword evidence="3" id="KW-1133">Transmembrane helix</keyword>
<feature type="compositionally biased region" description="Low complexity" evidence="2">
    <location>
        <begin position="22"/>
        <end position="53"/>
    </location>
</feature>
<protein>
    <recommendedName>
        <fullName evidence="6">DUF4352 domain-containing protein</fullName>
    </recommendedName>
</protein>
<dbReference type="EMBL" id="FUZP01000001">
    <property type="protein sequence ID" value="SKC37076.1"/>
    <property type="molecule type" value="Genomic_DNA"/>
</dbReference>
<dbReference type="Gene3D" id="2.60.40.1240">
    <property type="match status" value="1"/>
</dbReference>
<evidence type="ECO:0008006" key="6">
    <source>
        <dbReference type="Google" id="ProtNLM"/>
    </source>
</evidence>
<feature type="transmembrane region" description="Helical" evidence="3">
    <location>
        <begin position="112"/>
        <end position="139"/>
    </location>
</feature>
<dbReference type="RefSeq" id="WP_234990930.1">
    <property type="nucleotide sequence ID" value="NZ_FUZP01000001.1"/>
</dbReference>
<name>A0A1T5ID08_9MICO</name>
<keyword evidence="3" id="KW-0812">Transmembrane</keyword>
<evidence type="ECO:0000256" key="3">
    <source>
        <dbReference type="SAM" id="Phobius"/>
    </source>
</evidence>
<reference evidence="4 5" key="1">
    <citation type="submission" date="2017-02" db="EMBL/GenBank/DDBJ databases">
        <authorList>
            <person name="Peterson S.W."/>
        </authorList>
    </citation>
    <scope>NUCLEOTIDE SEQUENCE [LARGE SCALE GENOMIC DNA]</scope>
    <source>
        <strain evidence="4 5">VKM Ac-2059</strain>
    </source>
</reference>
<feature type="compositionally biased region" description="Polar residues" evidence="2">
    <location>
        <begin position="1"/>
        <end position="21"/>
    </location>
</feature>